<evidence type="ECO:0000256" key="3">
    <source>
        <dbReference type="ARBA" id="ARBA00022816"/>
    </source>
</evidence>
<name>A0AA39FUP6_9HYME</name>
<evidence type="ECO:0000256" key="1">
    <source>
        <dbReference type="ARBA" id="ARBA00004567"/>
    </source>
</evidence>
<dbReference type="InterPro" id="IPR024882">
    <property type="entry name" value="NUP58/p45/49"/>
</dbReference>
<evidence type="ECO:0000256" key="4">
    <source>
        <dbReference type="ARBA" id="ARBA00022927"/>
    </source>
</evidence>
<evidence type="ECO:0008006" key="11">
    <source>
        <dbReference type="Google" id="ProtNLM"/>
    </source>
</evidence>
<comment type="subcellular location">
    <subcellularLocation>
        <location evidence="1">Nucleus</location>
        <location evidence="1">Nuclear pore complex</location>
    </subcellularLocation>
</comment>
<dbReference type="GO" id="GO:0005643">
    <property type="term" value="C:nuclear pore"/>
    <property type="evidence" value="ECO:0007669"/>
    <property type="project" value="UniProtKB-SubCell"/>
</dbReference>
<dbReference type="EMBL" id="JAQQBS010000001">
    <property type="protein sequence ID" value="KAK0176175.1"/>
    <property type="molecule type" value="Genomic_DNA"/>
</dbReference>
<dbReference type="GO" id="GO:0015031">
    <property type="term" value="P:protein transport"/>
    <property type="evidence" value="ECO:0007669"/>
    <property type="project" value="UniProtKB-KW"/>
</dbReference>
<evidence type="ECO:0000313" key="10">
    <source>
        <dbReference type="Proteomes" id="UP001168990"/>
    </source>
</evidence>
<dbReference type="PANTHER" id="PTHR13437">
    <property type="entry name" value="NUCLEOPORIN P58/P45 NUCLEOPORIN-LIKE PROTEIN 1"/>
    <property type="match status" value="1"/>
</dbReference>
<organism evidence="9 10">
    <name type="scientific">Microctonus aethiopoides</name>
    <dbReference type="NCBI Taxonomy" id="144406"/>
    <lineage>
        <taxon>Eukaryota</taxon>
        <taxon>Metazoa</taxon>
        <taxon>Ecdysozoa</taxon>
        <taxon>Arthropoda</taxon>
        <taxon>Hexapoda</taxon>
        <taxon>Insecta</taxon>
        <taxon>Pterygota</taxon>
        <taxon>Neoptera</taxon>
        <taxon>Endopterygota</taxon>
        <taxon>Hymenoptera</taxon>
        <taxon>Apocrita</taxon>
        <taxon>Ichneumonoidea</taxon>
        <taxon>Braconidae</taxon>
        <taxon>Euphorinae</taxon>
        <taxon>Microctonus</taxon>
    </lineage>
</organism>
<reference evidence="9" key="1">
    <citation type="journal article" date="2023" name="bioRxiv">
        <title>Scaffold-level genome assemblies of two parasitoid biocontrol wasps reveal the parthenogenesis mechanism and an associated novel virus.</title>
        <authorList>
            <person name="Inwood S."/>
            <person name="Skelly J."/>
            <person name="Guhlin J."/>
            <person name="Harrop T."/>
            <person name="Goldson S."/>
            <person name="Dearden P."/>
        </authorList>
    </citation>
    <scope>NUCLEOTIDE SEQUENCE</scope>
    <source>
        <strain evidence="9">Irish</strain>
        <tissue evidence="9">Whole body</tissue>
    </source>
</reference>
<dbReference type="GO" id="GO:0017056">
    <property type="term" value="F:structural constituent of nuclear pore"/>
    <property type="evidence" value="ECO:0007669"/>
    <property type="project" value="InterPro"/>
</dbReference>
<keyword evidence="6" id="KW-0906">Nuclear pore complex</keyword>
<dbReference type="AlphaFoldDB" id="A0AA39FUP6"/>
<dbReference type="PANTHER" id="PTHR13437:SF2">
    <property type="entry name" value="NUCLEOPORIN P58_P45"/>
    <property type="match status" value="1"/>
</dbReference>
<evidence type="ECO:0000256" key="2">
    <source>
        <dbReference type="ARBA" id="ARBA00022448"/>
    </source>
</evidence>
<dbReference type="Pfam" id="PF15967">
    <property type="entry name" value="Nucleoporin_FG2"/>
    <property type="match status" value="1"/>
</dbReference>
<evidence type="ECO:0000313" key="9">
    <source>
        <dbReference type="EMBL" id="KAK0176175.1"/>
    </source>
</evidence>
<proteinExistence type="predicted"/>
<dbReference type="GO" id="GO:0051028">
    <property type="term" value="P:mRNA transport"/>
    <property type="evidence" value="ECO:0007669"/>
    <property type="project" value="UniProtKB-KW"/>
</dbReference>
<sequence length="509" mass="53350">MSNFNFGTPTTTATNTGFGGFGVQKPATGFGLGGSTFGTPATSGNLTFGATNATPATSVPAPNFNFGSTTTTATSTLNLTGSLLSNTGTTTTTTPSLFGATATAPLAGGLNFSNLGNQSNTNFGQTSTAPPASGLTFGAPPPSTLSFGAAPTGGLFGAKPIATAIATLPATITTTTTTGNNKGLGGLDVSITNKGLSHGSNSPTVAKENLIPNEIIQTIDSFKDFVKIQKGFSSDIARGSSRPLNRCAEDIVSLMEILTTLAGAVQRDRSLADKLKQETAKSLQNSEIAQRTYDTPDGLQYENVAPLQFFMELAENFEQSLLLFRTQIEATEKNIQTMITPRLFTPNELTTAMSKIHESLVAVAGKLQGVHAKVQQQKEQYLNLRKYVLKDSSNVFEEIKINGKNSRSSIGKITSGPTPFGSGYKNFLSSTAINSGRQTNYGTQNSLAWGNVTPVQSATNISLNTNMKPPTAGLNFNSTLNLTAPLSINDSNSSFQLQKPPVGNKRGKH</sequence>
<keyword evidence="3" id="KW-0509">mRNA transport</keyword>
<feature type="region of interest" description="Disordered" evidence="8">
    <location>
        <begin position="490"/>
        <end position="509"/>
    </location>
</feature>
<evidence type="ECO:0000256" key="7">
    <source>
        <dbReference type="ARBA" id="ARBA00023242"/>
    </source>
</evidence>
<comment type="caution">
    <text evidence="9">The sequence shown here is derived from an EMBL/GenBank/DDBJ whole genome shotgun (WGS) entry which is preliminary data.</text>
</comment>
<dbReference type="GO" id="GO:0008139">
    <property type="term" value="F:nuclear localization sequence binding"/>
    <property type="evidence" value="ECO:0007669"/>
    <property type="project" value="InterPro"/>
</dbReference>
<dbReference type="Proteomes" id="UP001168990">
    <property type="component" value="Unassembled WGS sequence"/>
</dbReference>
<evidence type="ECO:0000256" key="8">
    <source>
        <dbReference type="SAM" id="MobiDB-lite"/>
    </source>
</evidence>
<keyword evidence="4" id="KW-0653">Protein transport</keyword>
<gene>
    <name evidence="9" type="ORF">PV328_000335</name>
</gene>
<dbReference type="Gene3D" id="6.10.140.1350">
    <property type="match status" value="1"/>
</dbReference>
<evidence type="ECO:0000256" key="6">
    <source>
        <dbReference type="ARBA" id="ARBA00023132"/>
    </source>
</evidence>
<keyword evidence="5" id="KW-0811">Translocation</keyword>
<protein>
    <recommendedName>
        <fullName evidence="11">Nucleoporin p58/p45</fullName>
    </recommendedName>
</protein>
<keyword evidence="10" id="KW-1185">Reference proteome</keyword>
<reference evidence="9" key="2">
    <citation type="submission" date="2023-03" db="EMBL/GenBank/DDBJ databases">
        <authorList>
            <person name="Inwood S.N."/>
            <person name="Skelly J.G."/>
            <person name="Guhlin J."/>
            <person name="Harrop T.W.R."/>
            <person name="Goldson S.G."/>
            <person name="Dearden P.K."/>
        </authorList>
    </citation>
    <scope>NUCLEOTIDE SEQUENCE</scope>
    <source>
        <strain evidence="9">Irish</strain>
        <tissue evidence="9">Whole body</tissue>
    </source>
</reference>
<keyword evidence="2" id="KW-0813">Transport</keyword>
<keyword evidence="7" id="KW-0539">Nucleus</keyword>
<evidence type="ECO:0000256" key="5">
    <source>
        <dbReference type="ARBA" id="ARBA00023010"/>
    </source>
</evidence>
<accession>A0AA39FUP6</accession>